<feature type="region of interest" description="Disordered" evidence="1">
    <location>
        <begin position="139"/>
        <end position="159"/>
    </location>
</feature>
<name>A0A7J7KP99_BUGNE</name>
<keyword evidence="3" id="KW-1185">Reference proteome</keyword>
<proteinExistence type="predicted"/>
<gene>
    <name evidence="2" type="ORF">EB796_001707</name>
</gene>
<feature type="compositionally biased region" description="Polar residues" evidence="1">
    <location>
        <begin position="313"/>
        <end position="339"/>
    </location>
</feature>
<comment type="caution">
    <text evidence="2">The sequence shown here is derived from an EMBL/GenBank/DDBJ whole genome shotgun (WGS) entry which is preliminary data.</text>
</comment>
<evidence type="ECO:0000313" key="2">
    <source>
        <dbReference type="EMBL" id="KAF6040020.1"/>
    </source>
</evidence>
<feature type="compositionally biased region" description="Polar residues" evidence="1">
    <location>
        <begin position="220"/>
        <end position="234"/>
    </location>
</feature>
<feature type="compositionally biased region" description="Basic residues" evidence="1">
    <location>
        <begin position="142"/>
        <end position="158"/>
    </location>
</feature>
<organism evidence="2 3">
    <name type="scientific">Bugula neritina</name>
    <name type="common">Brown bryozoan</name>
    <name type="synonym">Sertularia neritina</name>
    <dbReference type="NCBI Taxonomy" id="10212"/>
    <lineage>
        <taxon>Eukaryota</taxon>
        <taxon>Metazoa</taxon>
        <taxon>Spiralia</taxon>
        <taxon>Lophotrochozoa</taxon>
        <taxon>Bryozoa</taxon>
        <taxon>Gymnolaemata</taxon>
        <taxon>Cheilostomatida</taxon>
        <taxon>Flustrina</taxon>
        <taxon>Buguloidea</taxon>
        <taxon>Bugulidae</taxon>
        <taxon>Bugula</taxon>
    </lineage>
</organism>
<sequence length="462" mass="52003">MALQSSMEVWIPKVSLEKGESNDKNLLLQPKHLISDLKQMPAIEEDRLAREVLNIDFPDHNSDCKSLSVNMKCEVKLPRKDETFLEGKNVNMKGPGFKGTQDEKTTLLTCEGPENSPEVPNKEINWVVFKTPPEFNQINNLKRPKNRKPGSPMRRSKSHEKLLIQPQLLDEEPQDFHSIQQIEQTTPNNLVESALPKECVIREEHCYKTTKSSKSTDTSLNLSEHISRTRSSSLQQTIMSDAAISGGENFLTEPDCLLSESCISSVPLCAAETACTTSVSHSSVSHTSYDDVNAQTSHSVSTRFTMSSKLITGSSRSLSTESNDVPFTNSSLNTPSQPSRAPRTDDTYRNSISSVKIRRKKTSSNTTRLSTATLDSTSYDSEYLHREEQFSTNKRDQSLNSSLRKQNQASRKIKQEMLFDVERFDMILEHIYPSQNTLDSNLLSKELLSPDQLSKLQNKPPM</sequence>
<reference evidence="2" key="1">
    <citation type="submission" date="2020-06" db="EMBL/GenBank/DDBJ databases">
        <title>Draft genome of Bugula neritina, a colonial animal packing powerful symbionts and potential medicines.</title>
        <authorList>
            <person name="Rayko M."/>
        </authorList>
    </citation>
    <scope>NUCLEOTIDE SEQUENCE [LARGE SCALE GENOMIC DNA]</scope>
    <source>
        <strain evidence="2">Kwan_BN1</strain>
    </source>
</reference>
<accession>A0A7J7KP99</accession>
<feature type="compositionally biased region" description="Basic and acidic residues" evidence="1">
    <location>
        <begin position="388"/>
        <end position="397"/>
    </location>
</feature>
<feature type="region of interest" description="Disordered" evidence="1">
    <location>
        <begin position="212"/>
        <end position="234"/>
    </location>
</feature>
<feature type="compositionally biased region" description="Polar residues" evidence="1">
    <location>
        <begin position="398"/>
        <end position="410"/>
    </location>
</feature>
<evidence type="ECO:0000313" key="3">
    <source>
        <dbReference type="Proteomes" id="UP000593567"/>
    </source>
</evidence>
<feature type="region of interest" description="Disordered" evidence="1">
    <location>
        <begin position="313"/>
        <end position="369"/>
    </location>
</feature>
<dbReference type="EMBL" id="VXIV02000188">
    <property type="protein sequence ID" value="KAF6040020.1"/>
    <property type="molecule type" value="Genomic_DNA"/>
</dbReference>
<dbReference type="AlphaFoldDB" id="A0A7J7KP99"/>
<feature type="region of interest" description="Disordered" evidence="1">
    <location>
        <begin position="388"/>
        <end position="410"/>
    </location>
</feature>
<dbReference type="Proteomes" id="UP000593567">
    <property type="component" value="Unassembled WGS sequence"/>
</dbReference>
<protein>
    <submittedName>
        <fullName evidence="2">Uncharacterized protein</fullName>
    </submittedName>
</protein>
<evidence type="ECO:0000256" key="1">
    <source>
        <dbReference type="SAM" id="MobiDB-lite"/>
    </source>
</evidence>